<dbReference type="OrthoDB" id="1748794at2"/>
<evidence type="ECO:0008006" key="6">
    <source>
        <dbReference type="Google" id="ProtNLM"/>
    </source>
</evidence>
<organism evidence="2 4">
    <name type="scientific">Dorea longicatena</name>
    <dbReference type="NCBI Taxonomy" id="88431"/>
    <lineage>
        <taxon>Bacteria</taxon>
        <taxon>Bacillati</taxon>
        <taxon>Bacillota</taxon>
        <taxon>Clostridia</taxon>
        <taxon>Lachnospirales</taxon>
        <taxon>Lachnospiraceae</taxon>
        <taxon>Dorea</taxon>
    </lineage>
</organism>
<proteinExistence type="predicted"/>
<dbReference type="Proteomes" id="UP000095485">
    <property type="component" value="Unassembled WGS sequence"/>
</dbReference>
<keyword evidence="1" id="KW-1133">Transmembrane helix</keyword>
<dbReference type="GeneID" id="96227331"/>
<accession>A0A174J4U7</accession>
<feature type="transmembrane region" description="Helical" evidence="1">
    <location>
        <begin position="21"/>
        <end position="44"/>
    </location>
</feature>
<dbReference type="RefSeq" id="WP_055280949.1">
    <property type="nucleotide sequence ID" value="NZ_CABMEZ010000007.1"/>
</dbReference>
<evidence type="ECO:0000256" key="1">
    <source>
        <dbReference type="SAM" id="Phobius"/>
    </source>
</evidence>
<dbReference type="STRING" id="88431.ERS852423_00859"/>
<evidence type="ECO:0000313" key="4">
    <source>
        <dbReference type="Proteomes" id="UP000095485"/>
    </source>
</evidence>
<sequence length="255" mass="28439">MGNQRPKKKQGNKKNGKKHHVYAVIVLLLAAAIIIIGGILLFYIQEIEVSGNEYCDSQEIVNCVQNDKLSDNSLYVVAKYSMGKGTVPKCLDSLKVRMKNPWTLQITVKEKAITGCVKTGTTYSYFDQSGLVVKQSSVKDAQIPVVEGLKIKSGKLYKQIRTSNQTKFNEILEACAESQKYGIYPENVTVKQQQIYMKFGNVSACLGSQVSGEQIAQIKPILKKLGDKEGILHLETYSENNTTITFEMKEISQEN</sequence>
<dbReference type="EMBL" id="QSVN01000007">
    <property type="protein sequence ID" value="RGO32381.1"/>
    <property type="molecule type" value="Genomic_DNA"/>
</dbReference>
<reference evidence="3 5" key="2">
    <citation type="submission" date="2018-08" db="EMBL/GenBank/DDBJ databases">
        <title>A genome reference for cultivated species of the human gut microbiota.</title>
        <authorList>
            <person name="Zou Y."/>
            <person name="Xue W."/>
            <person name="Luo G."/>
        </authorList>
    </citation>
    <scope>NUCLEOTIDE SEQUENCE [LARGE SCALE GENOMIC DNA]</scope>
    <source>
        <strain evidence="3 5">OM02-16</strain>
    </source>
</reference>
<dbReference type="EMBL" id="CZAY01000001">
    <property type="protein sequence ID" value="CUO93286.1"/>
    <property type="molecule type" value="Genomic_DNA"/>
</dbReference>
<dbReference type="Proteomes" id="UP000261285">
    <property type="component" value="Unassembled WGS sequence"/>
</dbReference>
<reference evidence="2 4" key="1">
    <citation type="submission" date="2015-09" db="EMBL/GenBank/DDBJ databases">
        <authorList>
            <consortium name="Pathogen Informatics"/>
        </authorList>
    </citation>
    <scope>NUCLEOTIDE SEQUENCE [LARGE SCALE GENOMIC DNA]</scope>
    <source>
        <strain evidence="2 4">2789STDY5834914</strain>
    </source>
</reference>
<keyword evidence="1" id="KW-0472">Membrane</keyword>
<protein>
    <recommendedName>
        <fullName evidence="6">Cell division protein FtsQ</fullName>
    </recommendedName>
</protein>
<gene>
    <name evidence="3" type="ORF">DXB16_08170</name>
    <name evidence="2" type="ORF">ERS852526_00015</name>
</gene>
<evidence type="ECO:0000313" key="3">
    <source>
        <dbReference type="EMBL" id="RGO32381.1"/>
    </source>
</evidence>
<name>A0A174J4U7_9FIRM</name>
<evidence type="ECO:0000313" key="5">
    <source>
        <dbReference type="Proteomes" id="UP000261285"/>
    </source>
</evidence>
<keyword evidence="1" id="KW-0812">Transmembrane</keyword>
<evidence type="ECO:0000313" key="2">
    <source>
        <dbReference type="EMBL" id="CUO93286.1"/>
    </source>
</evidence>
<dbReference type="AlphaFoldDB" id="A0A174J4U7"/>